<dbReference type="Proteomes" id="UP000007013">
    <property type="component" value="Chromosome"/>
</dbReference>
<dbReference type="GO" id="GO:0016810">
    <property type="term" value="F:hydrolase activity, acting on carbon-nitrogen (but not peptide) bonds"/>
    <property type="evidence" value="ECO:0007669"/>
    <property type="project" value="InterPro"/>
</dbReference>
<evidence type="ECO:0000313" key="5">
    <source>
        <dbReference type="Proteomes" id="UP000007013"/>
    </source>
</evidence>
<sequence length="481" mass="51154">MSVREKTLPVEPAPAATQPAHDKEIGWLPDCVYTGDKFETGLAFFADATGRITRFTRESADLSRAKRLPGQAALPGMVNTHAQSWQRVLRGRFELRLRSDRETLGDWTERLALALGRLTADDLYDAARLAFLEMLATGITCVGEAHTLQRAADGAPWPEPHLGARAILRAARDVGVRICLLNGFSNRADFGQPAGSGPARGLTPTAEQFLQESDSLRAHIEKNLPGDEAWLGVTVRGLGTAPLEMMKTVAAYAHAKRLRLHVVLGASAHEAAACVAEYGRTPAVLLGEHGLLDKRFVAVHGVHLSAEDVRAIGAARVTVCACPAAAAQLGEGSLAADQLLATGATFALGTDGPLQSSVLDQARAIELLLRSQSARAVGLRGDLAAALWQMATSAGARSLGAPGGALEVGRPADFFTVNLFDPALVGAAPEQLLAAMVFGVSPRAVREVWVGARQRIGQWRHPAQSGIVARFAELQQRLWSV</sequence>
<accession>B1ZNK2</accession>
<feature type="domain" description="Amidohydrolase-related" evidence="3">
    <location>
        <begin position="73"/>
        <end position="452"/>
    </location>
</feature>
<dbReference type="InterPro" id="IPR032466">
    <property type="entry name" value="Metal_Hydrolase"/>
</dbReference>
<dbReference type="OrthoDB" id="9807210at2"/>
<keyword evidence="5" id="KW-1185">Reference proteome</keyword>
<name>B1ZNK2_OPITP</name>
<evidence type="ECO:0000313" key="4">
    <source>
        <dbReference type="EMBL" id="ACB74436.1"/>
    </source>
</evidence>
<dbReference type="PANTHER" id="PTHR43794">
    <property type="entry name" value="AMINOHYDROLASE SSNA-RELATED"/>
    <property type="match status" value="1"/>
</dbReference>
<keyword evidence="1 4" id="KW-0378">Hydrolase</keyword>
<dbReference type="KEGG" id="ote:Oter_1148"/>
<feature type="region of interest" description="Disordered" evidence="2">
    <location>
        <begin position="1"/>
        <end position="21"/>
    </location>
</feature>
<gene>
    <name evidence="4" type="ordered locus">Oter_1148</name>
</gene>
<proteinExistence type="predicted"/>
<dbReference type="Pfam" id="PF01979">
    <property type="entry name" value="Amidohydro_1"/>
    <property type="match status" value="1"/>
</dbReference>
<dbReference type="PANTHER" id="PTHR43794:SF11">
    <property type="entry name" value="AMIDOHYDROLASE-RELATED DOMAIN-CONTAINING PROTEIN"/>
    <property type="match status" value="1"/>
</dbReference>
<dbReference type="eggNOG" id="COG0402">
    <property type="taxonomic scope" value="Bacteria"/>
</dbReference>
<protein>
    <submittedName>
        <fullName evidence="4">Amidohydrolase</fullName>
    </submittedName>
</protein>
<dbReference type="InterPro" id="IPR006680">
    <property type="entry name" value="Amidohydro-rel"/>
</dbReference>
<dbReference type="STRING" id="452637.Oter_1148"/>
<evidence type="ECO:0000259" key="3">
    <source>
        <dbReference type="Pfam" id="PF01979"/>
    </source>
</evidence>
<dbReference type="SUPFAM" id="SSF51556">
    <property type="entry name" value="Metallo-dependent hydrolases"/>
    <property type="match status" value="1"/>
</dbReference>
<dbReference type="Gene3D" id="3.20.20.140">
    <property type="entry name" value="Metal-dependent hydrolases"/>
    <property type="match status" value="1"/>
</dbReference>
<dbReference type="AlphaFoldDB" id="B1ZNK2"/>
<dbReference type="RefSeq" id="WP_012373974.1">
    <property type="nucleotide sequence ID" value="NC_010571.1"/>
</dbReference>
<dbReference type="Gene3D" id="2.30.40.10">
    <property type="entry name" value="Urease, subunit C, domain 1"/>
    <property type="match status" value="1"/>
</dbReference>
<evidence type="ECO:0000256" key="1">
    <source>
        <dbReference type="ARBA" id="ARBA00022801"/>
    </source>
</evidence>
<dbReference type="HOGENOM" id="CLU_012358_3_1_0"/>
<dbReference type="InterPro" id="IPR011059">
    <property type="entry name" value="Metal-dep_hydrolase_composite"/>
</dbReference>
<evidence type="ECO:0000256" key="2">
    <source>
        <dbReference type="SAM" id="MobiDB-lite"/>
    </source>
</evidence>
<reference evidence="4 5" key="1">
    <citation type="journal article" date="2011" name="J. Bacteriol.">
        <title>Genome sequence of the verrucomicrobium Opitutus terrae PB90-1, an abundant inhabitant of rice paddy soil ecosystems.</title>
        <authorList>
            <person name="van Passel M.W."/>
            <person name="Kant R."/>
            <person name="Palva A."/>
            <person name="Copeland A."/>
            <person name="Lucas S."/>
            <person name="Lapidus A."/>
            <person name="Glavina del Rio T."/>
            <person name="Pitluck S."/>
            <person name="Goltsman E."/>
            <person name="Clum A."/>
            <person name="Sun H."/>
            <person name="Schmutz J."/>
            <person name="Larimer F.W."/>
            <person name="Land M.L."/>
            <person name="Hauser L."/>
            <person name="Kyrpides N."/>
            <person name="Mikhailova N."/>
            <person name="Richardson P.P."/>
            <person name="Janssen P.H."/>
            <person name="de Vos W.M."/>
            <person name="Smidt H."/>
        </authorList>
    </citation>
    <scope>NUCLEOTIDE SEQUENCE [LARGE SCALE GENOMIC DNA]</scope>
    <source>
        <strain evidence="5">DSM 11246 / JCM 15787 / PB90-1</strain>
    </source>
</reference>
<dbReference type="InterPro" id="IPR050287">
    <property type="entry name" value="MTA/SAH_deaminase"/>
</dbReference>
<organism evidence="4 5">
    <name type="scientific">Opitutus terrae (strain DSM 11246 / JCM 15787 / PB90-1)</name>
    <dbReference type="NCBI Taxonomy" id="452637"/>
    <lineage>
        <taxon>Bacteria</taxon>
        <taxon>Pseudomonadati</taxon>
        <taxon>Verrucomicrobiota</taxon>
        <taxon>Opitutia</taxon>
        <taxon>Opitutales</taxon>
        <taxon>Opitutaceae</taxon>
        <taxon>Opitutus</taxon>
    </lineage>
</organism>
<dbReference type="EMBL" id="CP001032">
    <property type="protein sequence ID" value="ACB74436.1"/>
    <property type="molecule type" value="Genomic_DNA"/>
</dbReference>